<dbReference type="OrthoDB" id="6195578at2"/>
<sequence>MDELEFRRRILADPQDNSPEVLEMRKASASNEKFQKELEQFDEILDEALRVDVPEDLADKIMFKHKSEIEKKQLKPSFNMSIAASVAFVFGVAIGQFNWSDTFSEPSQDVAQTSKKSLGQMAISQYYKEVGFSKDKNEKATLEQINAKLSPFGEYFDAFPGKITFVNHCNFGGQGPALHLDIITDEGQKMTIFMVPPRGNVLEGFADDKMKAVIKDSAKNRVIIVGDKGSDIEPVANELVKHIRSI</sequence>
<organism evidence="2 3">
    <name type="scientific">Veronia pacifica</name>
    <dbReference type="NCBI Taxonomy" id="1080227"/>
    <lineage>
        <taxon>Bacteria</taxon>
        <taxon>Pseudomonadati</taxon>
        <taxon>Pseudomonadota</taxon>
        <taxon>Gammaproteobacteria</taxon>
        <taxon>Vibrionales</taxon>
        <taxon>Vibrionaceae</taxon>
        <taxon>Veronia</taxon>
    </lineage>
</organism>
<evidence type="ECO:0008006" key="4">
    <source>
        <dbReference type="Google" id="ProtNLM"/>
    </source>
</evidence>
<comment type="caution">
    <text evidence="2">The sequence shown here is derived from an EMBL/GenBank/DDBJ whole genome shotgun (WGS) entry which is preliminary data.</text>
</comment>
<proteinExistence type="predicted"/>
<evidence type="ECO:0000313" key="2">
    <source>
        <dbReference type="EMBL" id="ODA31638.1"/>
    </source>
</evidence>
<dbReference type="RefSeq" id="WP_068904125.1">
    <property type="nucleotide sequence ID" value="NZ_JBHUIF010000032.1"/>
</dbReference>
<keyword evidence="1" id="KW-0175">Coiled coil</keyword>
<gene>
    <name evidence="2" type="ORF">A8L45_16085</name>
</gene>
<dbReference type="Proteomes" id="UP000094936">
    <property type="component" value="Unassembled WGS sequence"/>
</dbReference>
<dbReference type="AlphaFoldDB" id="A0A1C3EEH4"/>
<name>A0A1C3EEH4_9GAMM</name>
<dbReference type="EMBL" id="LYBM01000032">
    <property type="protein sequence ID" value="ODA31638.1"/>
    <property type="molecule type" value="Genomic_DNA"/>
</dbReference>
<evidence type="ECO:0000256" key="1">
    <source>
        <dbReference type="SAM" id="Coils"/>
    </source>
</evidence>
<accession>A0A1C3EEH4</accession>
<dbReference type="InterPro" id="IPR021806">
    <property type="entry name" value="DUF3379"/>
</dbReference>
<evidence type="ECO:0000313" key="3">
    <source>
        <dbReference type="Proteomes" id="UP000094936"/>
    </source>
</evidence>
<keyword evidence="3" id="KW-1185">Reference proteome</keyword>
<protein>
    <recommendedName>
        <fullName evidence="4">DUF3379 domain-containing protein</fullName>
    </recommendedName>
</protein>
<dbReference type="Pfam" id="PF11859">
    <property type="entry name" value="DUF3379"/>
    <property type="match status" value="1"/>
</dbReference>
<feature type="coiled-coil region" evidence="1">
    <location>
        <begin position="24"/>
        <end position="51"/>
    </location>
</feature>
<reference evidence="2 3" key="1">
    <citation type="submission" date="2016-05" db="EMBL/GenBank/DDBJ databases">
        <title>Genomic Taxonomy of the Vibrionaceae.</title>
        <authorList>
            <person name="Gomez-Gil B."/>
            <person name="Enciso-Ibarra J."/>
        </authorList>
    </citation>
    <scope>NUCLEOTIDE SEQUENCE [LARGE SCALE GENOMIC DNA]</scope>
    <source>
        <strain evidence="2 3">CAIM 1920</strain>
    </source>
</reference>
<dbReference type="STRING" id="1080227.A8L45_16085"/>